<dbReference type="RefSeq" id="XP_016243136.1">
    <property type="nucleotide sequence ID" value="XM_016398574.1"/>
</dbReference>
<sequence length="120" mass="13439">MRVKCGGISKLTIDSVPGFSIRVCDFFVRHAVVIQPGRLMRPVSCFRGKQLLGQLPQSHAMRITPLFERQEGRCLARPGQETDDDSTHESRPIDSRSGCSSTPRRHGRSTRSRPGPRPRS</sequence>
<accession>A0A0D2BX60</accession>
<proteinExistence type="predicted"/>
<protein>
    <submittedName>
        <fullName evidence="2">Uncharacterized protein</fullName>
    </submittedName>
</protein>
<feature type="compositionally biased region" description="Basic residues" evidence="1">
    <location>
        <begin position="103"/>
        <end position="120"/>
    </location>
</feature>
<name>A0A0D2BX60_9EURO</name>
<reference evidence="2 3" key="1">
    <citation type="submission" date="2015-01" db="EMBL/GenBank/DDBJ databases">
        <title>The Genome Sequence of Cladophialophora immunda CBS83496.</title>
        <authorList>
            <consortium name="The Broad Institute Genomics Platform"/>
            <person name="Cuomo C."/>
            <person name="de Hoog S."/>
            <person name="Gorbushina A."/>
            <person name="Stielow B."/>
            <person name="Teixiera M."/>
            <person name="Abouelleil A."/>
            <person name="Chapman S.B."/>
            <person name="Priest M."/>
            <person name="Young S.K."/>
            <person name="Wortman J."/>
            <person name="Nusbaum C."/>
            <person name="Birren B."/>
        </authorList>
    </citation>
    <scope>NUCLEOTIDE SEQUENCE [LARGE SCALE GENOMIC DNA]</scope>
    <source>
        <strain evidence="2 3">CBS 83496</strain>
    </source>
</reference>
<dbReference type="Proteomes" id="UP000054466">
    <property type="component" value="Unassembled WGS sequence"/>
</dbReference>
<dbReference type="VEuPathDB" id="FungiDB:PV07_11166"/>
<organism evidence="2 3">
    <name type="scientific">Cladophialophora immunda</name>
    <dbReference type="NCBI Taxonomy" id="569365"/>
    <lineage>
        <taxon>Eukaryota</taxon>
        <taxon>Fungi</taxon>
        <taxon>Dikarya</taxon>
        <taxon>Ascomycota</taxon>
        <taxon>Pezizomycotina</taxon>
        <taxon>Eurotiomycetes</taxon>
        <taxon>Chaetothyriomycetidae</taxon>
        <taxon>Chaetothyriales</taxon>
        <taxon>Herpotrichiellaceae</taxon>
        <taxon>Cladophialophora</taxon>
    </lineage>
</organism>
<gene>
    <name evidence="2" type="ORF">PV07_11166</name>
</gene>
<dbReference type="HOGENOM" id="CLU_2049445_0_0_1"/>
<evidence type="ECO:0000313" key="3">
    <source>
        <dbReference type="Proteomes" id="UP000054466"/>
    </source>
</evidence>
<feature type="compositionally biased region" description="Basic and acidic residues" evidence="1">
    <location>
        <begin position="85"/>
        <end position="94"/>
    </location>
</feature>
<dbReference type="AlphaFoldDB" id="A0A0D2BX60"/>
<feature type="region of interest" description="Disordered" evidence="1">
    <location>
        <begin position="68"/>
        <end position="120"/>
    </location>
</feature>
<dbReference type="EMBL" id="KN847046">
    <property type="protein sequence ID" value="KIW22920.1"/>
    <property type="molecule type" value="Genomic_DNA"/>
</dbReference>
<dbReference type="GeneID" id="27350360"/>
<evidence type="ECO:0000256" key="1">
    <source>
        <dbReference type="SAM" id="MobiDB-lite"/>
    </source>
</evidence>
<keyword evidence="3" id="KW-1185">Reference proteome</keyword>
<evidence type="ECO:0000313" key="2">
    <source>
        <dbReference type="EMBL" id="KIW22920.1"/>
    </source>
</evidence>